<feature type="compositionally biased region" description="Low complexity" evidence="1">
    <location>
        <begin position="35"/>
        <end position="50"/>
    </location>
</feature>
<protein>
    <submittedName>
        <fullName evidence="2">Uncharacterized protein</fullName>
    </submittedName>
</protein>
<dbReference type="EMBL" id="BAAAJK010000003">
    <property type="protein sequence ID" value="GAA1381709.1"/>
    <property type="molecule type" value="Genomic_DNA"/>
</dbReference>
<dbReference type="Proteomes" id="UP001501414">
    <property type="component" value="Unassembled WGS sequence"/>
</dbReference>
<feature type="region of interest" description="Disordered" evidence="1">
    <location>
        <begin position="373"/>
        <end position="399"/>
    </location>
</feature>
<feature type="region of interest" description="Disordered" evidence="1">
    <location>
        <begin position="327"/>
        <end position="353"/>
    </location>
</feature>
<accession>A0ABP4I9M7</accession>
<comment type="caution">
    <text evidence="2">The sequence shown here is derived from an EMBL/GenBank/DDBJ whole genome shotgun (WGS) entry which is preliminary data.</text>
</comment>
<sequence length="399" mass="40855">MSRFRLFGRSEPVDDGPDPWLDDPPPVPGPPPSTRPATAAARPALWTPRRPAQDPPADPEPVTDPFGFPALRARGAAETGTEGAGWGPPVSPAADPPAVFTAPARSTADGPAPAPGTAPPDPDAGPATGPDIETRRAPTAAPPVGAGTDPGTRHPPTTAPADTLTSGTGALPPPETTPTGPDPTPGPPPTTPRTDDPTPGTEALRPPETTPGPPPTTPPPDGANPVPPPATTPDDADHSDPVDPAAAAALAGAFAADLLSWDENDPDRRGRALGAHLSSPVGAALLGWTGTGRQRADLVLPGRVRREGERVLVEVRVRVVPYRRVDARTPGAPEPEPERPLGEPAAAPAPSARGWRGLAARWVRIEVTVARDGDRLVVDAGPEPGQRTPSPHDLAGRPR</sequence>
<feature type="compositionally biased region" description="Low complexity" evidence="1">
    <location>
        <begin position="72"/>
        <end position="81"/>
    </location>
</feature>
<organism evidence="2 3">
    <name type="scientific">Pseudonocardia kongjuensis</name>
    <dbReference type="NCBI Taxonomy" id="102227"/>
    <lineage>
        <taxon>Bacteria</taxon>
        <taxon>Bacillati</taxon>
        <taxon>Actinomycetota</taxon>
        <taxon>Actinomycetes</taxon>
        <taxon>Pseudonocardiales</taxon>
        <taxon>Pseudonocardiaceae</taxon>
        <taxon>Pseudonocardia</taxon>
    </lineage>
</organism>
<evidence type="ECO:0000313" key="2">
    <source>
        <dbReference type="EMBL" id="GAA1381709.1"/>
    </source>
</evidence>
<feature type="compositionally biased region" description="Pro residues" evidence="1">
    <location>
        <begin position="22"/>
        <end position="34"/>
    </location>
</feature>
<feature type="compositionally biased region" description="Pro residues" evidence="1">
    <location>
        <begin position="112"/>
        <end position="123"/>
    </location>
</feature>
<evidence type="ECO:0000313" key="3">
    <source>
        <dbReference type="Proteomes" id="UP001501414"/>
    </source>
</evidence>
<feature type="compositionally biased region" description="Pro residues" evidence="1">
    <location>
        <begin position="171"/>
        <end position="191"/>
    </location>
</feature>
<feature type="compositionally biased region" description="Pro residues" evidence="1">
    <location>
        <begin position="208"/>
        <end position="231"/>
    </location>
</feature>
<name>A0ABP4I9M7_9PSEU</name>
<reference evidence="3" key="1">
    <citation type="journal article" date="2019" name="Int. J. Syst. Evol. Microbiol.">
        <title>The Global Catalogue of Microorganisms (GCM) 10K type strain sequencing project: providing services to taxonomists for standard genome sequencing and annotation.</title>
        <authorList>
            <consortium name="The Broad Institute Genomics Platform"/>
            <consortium name="The Broad Institute Genome Sequencing Center for Infectious Disease"/>
            <person name="Wu L."/>
            <person name="Ma J."/>
        </authorList>
    </citation>
    <scope>NUCLEOTIDE SEQUENCE [LARGE SCALE GENOMIC DNA]</scope>
    <source>
        <strain evidence="3">JCM 11896</strain>
    </source>
</reference>
<gene>
    <name evidence="2" type="ORF">GCM10009613_08210</name>
</gene>
<feature type="compositionally biased region" description="Low complexity" evidence="1">
    <location>
        <begin position="124"/>
        <end position="150"/>
    </location>
</feature>
<feature type="compositionally biased region" description="Low complexity" evidence="1">
    <location>
        <begin position="342"/>
        <end position="353"/>
    </location>
</feature>
<keyword evidence="3" id="KW-1185">Reference proteome</keyword>
<dbReference type="RefSeq" id="WP_344018339.1">
    <property type="nucleotide sequence ID" value="NZ_BAAAJK010000003.1"/>
</dbReference>
<feature type="region of interest" description="Disordered" evidence="1">
    <location>
        <begin position="1"/>
        <end position="245"/>
    </location>
</feature>
<evidence type="ECO:0000256" key="1">
    <source>
        <dbReference type="SAM" id="MobiDB-lite"/>
    </source>
</evidence>
<proteinExistence type="predicted"/>